<proteinExistence type="predicted"/>
<dbReference type="Proteomes" id="UP000182938">
    <property type="component" value="Chromosome"/>
</dbReference>
<name>A0A1L3MH81_9MICO</name>
<feature type="compositionally biased region" description="Basic and acidic residues" evidence="1">
    <location>
        <begin position="13"/>
        <end position="67"/>
    </location>
</feature>
<gene>
    <name evidence="2" type="ORF">ASJ30_09640</name>
</gene>
<dbReference type="RefSeq" id="WP_072624914.1">
    <property type="nucleotide sequence ID" value="NZ_CP013290.1"/>
</dbReference>
<evidence type="ECO:0000313" key="3">
    <source>
        <dbReference type="Proteomes" id="UP000182938"/>
    </source>
</evidence>
<evidence type="ECO:0000313" key="2">
    <source>
        <dbReference type="EMBL" id="APH01755.1"/>
    </source>
</evidence>
<organism evidence="2 3">
    <name type="scientific">Janibacter indicus</name>
    <dbReference type="NCBI Taxonomy" id="857417"/>
    <lineage>
        <taxon>Bacteria</taxon>
        <taxon>Bacillati</taxon>
        <taxon>Actinomycetota</taxon>
        <taxon>Actinomycetes</taxon>
        <taxon>Micrococcales</taxon>
        <taxon>Intrasporangiaceae</taxon>
        <taxon>Janibacter</taxon>
    </lineage>
</organism>
<dbReference type="KEGG" id="jte:ASJ30_09640"/>
<keyword evidence="3" id="KW-1185">Reference proteome</keyword>
<dbReference type="AlphaFoldDB" id="A0A1L3MH81"/>
<feature type="region of interest" description="Disordered" evidence="1">
    <location>
        <begin position="1"/>
        <end position="116"/>
    </location>
</feature>
<evidence type="ECO:0000256" key="1">
    <source>
        <dbReference type="SAM" id="MobiDB-lite"/>
    </source>
</evidence>
<sequence>MLTHLDGPAAAGGEHRREQERRDDHADAEGAEHRDQRNGPDRGQHAHDDDQSHEEQRHESEEDRDGAGGRGHRVARPDLAEVLGSEAQPGVEVRRRAGGTVEADEAAGHQAPRQAR</sequence>
<reference evidence="2 3" key="1">
    <citation type="submission" date="2015-11" db="EMBL/GenBank/DDBJ databases">
        <authorList>
            <person name="Zhang Y."/>
            <person name="Guo Z."/>
        </authorList>
    </citation>
    <scope>NUCLEOTIDE SEQUENCE [LARGE SCALE GENOMIC DNA]</scope>
    <source>
        <strain evidence="2 3">YFY001</strain>
    </source>
</reference>
<accession>A0A1L3MH81</accession>
<protein>
    <submittedName>
        <fullName evidence="2">Uncharacterized protein</fullName>
    </submittedName>
</protein>
<dbReference type="EMBL" id="CP013290">
    <property type="protein sequence ID" value="APH01755.1"/>
    <property type="molecule type" value="Genomic_DNA"/>
</dbReference>